<dbReference type="InterPro" id="IPR043129">
    <property type="entry name" value="ATPase_NBD"/>
</dbReference>
<comment type="caution">
    <text evidence="2">The sequence shown here is derived from an EMBL/GenBank/DDBJ whole genome shotgun (WGS) entry which is preliminary data.</text>
</comment>
<dbReference type="InterPro" id="IPR039758">
    <property type="entry name" value="NAGK-like"/>
</dbReference>
<feature type="compositionally biased region" description="Low complexity" evidence="1">
    <location>
        <begin position="276"/>
        <end position="294"/>
    </location>
</feature>
<dbReference type="EMBL" id="JAXCGZ010013307">
    <property type="protein sequence ID" value="KAK7072908.1"/>
    <property type="molecule type" value="Genomic_DNA"/>
</dbReference>
<dbReference type="PANTHER" id="PTHR12862">
    <property type="entry name" value="BADF TYPE ATPASE DOMAIN-CONTAINING PROTEIN"/>
    <property type="match status" value="1"/>
</dbReference>
<feature type="compositionally biased region" description="Polar residues" evidence="1">
    <location>
        <begin position="379"/>
        <end position="390"/>
    </location>
</feature>
<dbReference type="AlphaFoldDB" id="A0AAN9A2Q4"/>
<evidence type="ECO:0000313" key="2">
    <source>
        <dbReference type="EMBL" id="KAK7072908.1"/>
    </source>
</evidence>
<evidence type="ECO:0000313" key="3">
    <source>
        <dbReference type="Proteomes" id="UP001381693"/>
    </source>
</evidence>
<dbReference type="PANTHER" id="PTHR12862:SF0">
    <property type="entry name" value="N-ACETYL-D-GLUCOSAMINE KINASE"/>
    <property type="match status" value="1"/>
</dbReference>
<protein>
    <submittedName>
        <fullName evidence="2">Uncharacterized protein</fullName>
    </submittedName>
</protein>
<feature type="compositionally biased region" description="Low complexity" evidence="1">
    <location>
        <begin position="310"/>
        <end position="355"/>
    </location>
</feature>
<accession>A0AAN9A2Q4</accession>
<keyword evidence="3" id="KW-1185">Reference proteome</keyword>
<feature type="region of interest" description="Disordered" evidence="1">
    <location>
        <begin position="225"/>
        <end position="390"/>
    </location>
</feature>
<dbReference type="GO" id="GO:0045127">
    <property type="term" value="F:N-acetylglucosamine kinase activity"/>
    <property type="evidence" value="ECO:0007669"/>
    <property type="project" value="InterPro"/>
</dbReference>
<name>A0AAN9A2Q4_HALRR</name>
<gene>
    <name evidence="2" type="ORF">SK128_011241</name>
</gene>
<dbReference type="Gene3D" id="3.30.420.40">
    <property type="match status" value="1"/>
</dbReference>
<proteinExistence type="predicted"/>
<dbReference type="SUPFAM" id="SSF53067">
    <property type="entry name" value="Actin-like ATPase domain"/>
    <property type="match status" value="1"/>
</dbReference>
<sequence>MSIQFTISNDMDFTQTWKPRDYLLSTYKASFSNSPSFNKSADPRLGQASSVDFPSHFRRQTDYDHRASLARYGMLEHCYASFQKAKFASLTAKISEGASQGDAMCARLLYDAGFALGRHVCALSRNIHELLLTTDEGLQIVCSGSVWKSWEHMRTGFVDGIQPRCDKDRVIPKFTLLRLAVTSALGAIYMGAHRAGYDLPRDYARNVRPFYTHIQPSVVSLTKVSALTPKTTPRNTPRNTPRSTPLGTPKMRSRFCHESDEEQDNGLMTGLAHGLTTNGHDNGHSTNGHTNGHGISYGHSNGNATDHSNGHANGHSNGHANGHSNGHANGYSNGHANGHNNGHANGHSNGHANGHFNDYGHDYSAEYTSDEDDFENSHDNGTGNGFSSSHVTNLLDAAASR</sequence>
<evidence type="ECO:0000256" key="1">
    <source>
        <dbReference type="SAM" id="MobiDB-lite"/>
    </source>
</evidence>
<dbReference type="Proteomes" id="UP001381693">
    <property type="component" value="Unassembled WGS sequence"/>
</dbReference>
<feature type="compositionally biased region" description="Low complexity" evidence="1">
    <location>
        <begin position="228"/>
        <end position="245"/>
    </location>
</feature>
<organism evidence="2 3">
    <name type="scientific">Halocaridina rubra</name>
    <name type="common">Hawaiian red shrimp</name>
    <dbReference type="NCBI Taxonomy" id="373956"/>
    <lineage>
        <taxon>Eukaryota</taxon>
        <taxon>Metazoa</taxon>
        <taxon>Ecdysozoa</taxon>
        <taxon>Arthropoda</taxon>
        <taxon>Crustacea</taxon>
        <taxon>Multicrustacea</taxon>
        <taxon>Malacostraca</taxon>
        <taxon>Eumalacostraca</taxon>
        <taxon>Eucarida</taxon>
        <taxon>Decapoda</taxon>
        <taxon>Pleocyemata</taxon>
        <taxon>Caridea</taxon>
        <taxon>Atyoidea</taxon>
        <taxon>Atyidae</taxon>
        <taxon>Halocaridina</taxon>
    </lineage>
</organism>
<reference evidence="2 3" key="1">
    <citation type="submission" date="2023-11" db="EMBL/GenBank/DDBJ databases">
        <title>Halocaridina rubra genome assembly.</title>
        <authorList>
            <person name="Smith C."/>
        </authorList>
    </citation>
    <scope>NUCLEOTIDE SEQUENCE [LARGE SCALE GENOMIC DNA]</scope>
    <source>
        <strain evidence="2">EP-1</strain>
        <tissue evidence="2">Whole</tissue>
    </source>
</reference>